<evidence type="ECO:0000313" key="11">
    <source>
        <dbReference type="Proteomes" id="UP000663873"/>
    </source>
</evidence>
<dbReference type="FunFam" id="1.10.260.40:FF:000027">
    <property type="entry name" value="Homeobox protein cut-like"/>
    <property type="match status" value="1"/>
</dbReference>
<keyword evidence="6" id="KW-0371">Homeobox</keyword>
<evidence type="ECO:0000259" key="9">
    <source>
        <dbReference type="PROSITE" id="PS51042"/>
    </source>
</evidence>
<comment type="subcellular location">
    <subcellularLocation>
        <location evidence="1">Nucleus</location>
    </subcellularLocation>
</comment>
<sequence>LSPLTERDISKYRSINTAELVQTVKDILSRYSISQRHFGERILGLSQGSVSDILARPKPWDLLTQKGREPFIRMRAFLDDGSALKQLVQSVS</sequence>
<feature type="non-terminal residue" evidence="10">
    <location>
        <position position="92"/>
    </location>
</feature>
<dbReference type="AlphaFoldDB" id="A0A821QS01"/>
<proteinExistence type="predicted"/>
<evidence type="ECO:0000313" key="10">
    <source>
        <dbReference type="EMBL" id="CAF4830481.1"/>
    </source>
</evidence>
<evidence type="ECO:0000256" key="1">
    <source>
        <dbReference type="ARBA" id="ARBA00004123"/>
    </source>
</evidence>
<keyword evidence="11" id="KW-1185">Reference proteome</keyword>
<dbReference type="Pfam" id="PF02376">
    <property type="entry name" value="CUT"/>
    <property type="match status" value="1"/>
</dbReference>
<keyword evidence="3" id="KW-0805">Transcription regulation</keyword>
<evidence type="ECO:0000256" key="4">
    <source>
        <dbReference type="ARBA" id="ARBA00023054"/>
    </source>
</evidence>
<feature type="domain" description="CUT" evidence="9">
    <location>
        <begin position="6"/>
        <end position="92"/>
    </location>
</feature>
<dbReference type="InterPro" id="IPR003350">
    <property type="entry name" value="CUT_dom"/>
</dbReference>
<keyword evidence="7" id="KW-0804">Transcription</keyword>
<comment type="caution">
    <text evidence="10">The sequence shown here is derived from an EMBL/GenBank/DDBJ whole genome shotgun (WGS) entry which is preliminary data.</text>
</comment>
<dbReference type="Proteomes" id="UP000663873">
    <property type="component" value="Unassembled WGS sequence"/>
</dbReference>
<evidence type="ECO:0000256" key="8">
    <source>
        <dbReference type="ARBA" id="ARBA00023242"/>
    </source>
</evidence>
<name>A0A821QS01_9BILA</name>
<evidence type="ECO:0000256" key="7">
    <source>
        <dbReference type="ARBA" id="ARBA00023163"/>
    </source>
</evidence>
<protein>
    <recommendedName>
        <fullName evidence="9">CUT domain-containing protein</fullName>
    </recommendedName>
</protein>
<dbReference type="SUPFAM" id="SSF47413">
    <property type="entry name" value="lambda repressor-like DNA-binding domains"/>
    <property type="match status" value="1"/>
</dbReference>
<keyword evidence="2" id="KW-0677">Repeat</keyword>
<dbReference type="SMART" id="SM01109">
    <property type="entry name" value="CUT"/>
    <property type="match status" value="1"/>
</dbReference>
<dbReference type="EMBL" id="CAJOBP010055298">
    <property type="protein sequence ID" value="CAF4830481.1"/>
    <property type="molecule type" value="Genomic_DNA"/>
</dbReference>
<dbReference type="InterPro" id="IPR010982">
    <property type="entry name" value="Lambda_DNA-bd_dom_sf"/>
</dbReference>
<organism evidence="10 11">
    <name type="scientific">Rotaria socialis</name>
    <dbReference type="NCBI Taxonomy" id="392032"/>
    <lineage>
        <taxon>Eukaryota</taxon>
        <taxon>Metazoa</taxon>
        <taxon>Spiralia</taxon>
        <taxon>Gnathifera</taxon>
        <taxon>Rotifera</taxon>
        <taxon>Eurotatoria</taxon>
        <taxon>Bdelloidea</taxon>
        <taxon>Philodinida</taxon>
        <taxon>Philodinidae</taxon>
        <taxon>Rotaria</taxon>
    </lineage>
</organism>
<reference evidence="10" key="1">
    <citation type="submission" date="2021-02" db="EMBL/GenBank/DDBJ databases">
        <authorList>
            <person name="Nowell W R."/>
        </authorList>
    </citation>
    <scope>NUCLEOTIDE SEQUENCE</scope>
</reference>
<dbReference type="Gene3D" id="1.10.260.40">
    <property type="entry name" value="lambda repressor-like DNA-binding domains"/>
    <property type="match status" value="1"/>
</dbReference>
<dbReference type="PROSITE" id="PS51042">
    <property type="entry name" value="CUT"/>
    <property type="match status" value="1"/>
</dbReference>
<dbReference type="PANTHER" id="PTHR14043:SF2">
    <property type="entry name" value="HOMEOBOX PROTEIN CUT"/>
    <property type="match status" value="1"/>
</dbReference>
<keyword evidence="5" id="KW-0238">DNA-binding</keyword>
<evidence type="ECO:0000256" key="2">
    <source>
        <dbReference type="ARBA" id="ARBA00022737"/>
    </source>
</evidence>
<keyword evidence="8" id="KW-0539">Nucleus</keyword>
<evidence type="ECO:0000256" key="6">
    <source>
        <dbReference type="ARBA" id="ARBA00023155"/>
    </source>
</evidence>
<keyword evidence="4" id="KW-0175">Coiled coil</keyword>
<dbReference type="GO" id="GO:0000981">
    <property type="term" value="F:DNA-binding transcription factor activity, RNA polymerase II-specific"/>
    <property type="evidence" value="ECO:0007669"/>
    <property type="project" value="TreeGrafter"/>
</dbReference>
<evidence type="ECO:0000256" key="5">
    <source>
        <dbReference type="ARBA" id="ARBA00023125"/>
    </source>
</evidence>
<dbReference type="PANTHER" id="PTHR14043">
    <property type="entry name" value="CCAAT DISPLACEMENT PROTEIN-RELATED"/>
    <property type="match status" value="1"/>
</dbReference>
<gene>
    <name evidence="10" type="ORF">UJA718_LOCUS42589</name>
</gene>
<evidence type="ECO:0000256" key="3">
    <source>
        <dbReference type="ARBA" id="ARBA00023015"/>
    </source>
</evidence>
<accession>A0A821QS01</accession>
<dbReference type="GO" id="GO:0005634">
    <property type="term" value="C:nucleus"/>
    <property type="evidence" value="ECO:0007669"/>
    <property type="project" value="UniProtKB-SubCell"/>
</dbReference>
<dbReference type="GO" id="GO:0000977">
    <property type="term" value="F:RNA polymerase II transcription regulatory region sequence-specific DNA binding"/>
    <property type="evidence" value="ECO:0007669"/>
    <property type="project" value="TreeGrafter"/>
</dbReference>
<feature type="non-terminal residue" evidence="10">
    <location>
        <position position="1"/>
    </location>
</feature>